<feature type="transmembrane region" description="Helical" evidence="1">
    <location>
        <begin position="6"/>
        <end position="22"/>
    </location>
</feature>
<feature type="transmembrane region" description="Helical" evidence="1">
    <location>
        <begin position="483"/>
        <end position="505"/>
    </location>
</feature>
<evidence type="ECO:0000313" key="2">
    <source>
        <dbReference type="EMBL" id="OHT03293.1"/>
    </source>
</evidence>
<comment type="caution">
    <text evidence="2">The sequence shown here is derived from an EMBL/GenBank/DDBJ whole genome shotgun (WGS) entry which is preliminary data.</text>
</comment>
<feature type="transmembrane region" description="Helical" evidence="1">
    <location>
        <begin position="339"/>
        <end position="355"/>
    </location>
</feature>
<proteinExistence type="predicted"/>
<dbReference type="GeneID" id="94841424"/>
<evidence type="ECO:0000313" key="3">
    <source>
        <dbReference type="Proteomes" id="UP000179807"/>
    </source>
</evidence>
<dbReference type="AlphaFoldDB" id="A0A1J4K1E1"/>
<reference evidence="2" key="1">
    <citation type="submission" date="2016-10" db="EMBL/GenBank/DDBJ databases">
        <authorList>
            <person name="Benchimol M."/>
            <person name="Almeida L.G."/>
            <person name="Vasconcelos A.T."/>
            <person name="Perreira-Neves A."/>
            <person name="Rosa I.A."/>
            <person name="Tasca T."/>
            <person name="Bogo M.R."/>
            <person name="de Souza W."/>
        </authorList>
    </citation>
    <scope>NUCLEOTIDE SEQUENCE [LARGE SCALE GENOMIC DNA]</scope>
    <source>
        <strain evidence="2">K</strain>
    </source>
</reference>
<gene>
    <name evidence="2" type="ORF">TRFO_29328</name>
</gene>
<feature type="transmembrane region" description="Helical" evidence="1">
    <location>
        <begin position="56"/>
        <end position="78"/>
    </location>
</feature>
<sequence length="669" mass="77295">MLWFPLTIAQVIFGFSIMNFIFKSSFEFVILAILGIPFGFASSTMIYYFLSTFLGISTVHVMIHIGILFALSFLFFKIQAIPKFTKPEKSTSLFLAFSFGLSLFISYPLLYTPPNTVNKSMKPFLLEELTLITSFVNGINSGFSNPFKVRHPFCYKCSCRSHWGTALHSSMFIKAFSSLRVSLFVPSFLLLFHFSFIFLIAMKRNGILKNDIYLISALVLFYFAGGFGFVRWFWRDHRRDMRLDFVYNLRDFRTHWYHPLLNYLLAIRPSLMSISLIIDLTFFLHEIFSSSPSSVSSNSSSSSHLLNGSASNFKKGSFLFVAAGMLYGFTIPYQIEVTFSFSVFLILYIFINFFLEIIGNIRDVIHGIKEYHKIKYLISFAIFAGIGFALVFIPHFFISLPKATSASFIQLKKYWYELTEKGTFYGNIVIWYENLGIFAFVSIILCWFEVFSVKDLKLLKFYIPSFSVFILANRIIFNDDSEQNIFAFYPCWMIFAVCVFVRTFVKFTKSIRNDETKGIIIAWGTFLFALSVVSAMIGYKRLRNTYTPALPLNSQEIHEFFLSNTPKNSITICSSDEECIPVLLAGRRVLKSPDFYMKKAGFVTHPNANEAFSELKLNPDNKTVIPKLKYYIHYHSLPFSVNVQQNSENWRKVVENGPYQVYERIEAHK</sequence>
<feature type="transmembrane region" description="Helical" evidence="1">
    <location>
        <begin position="376"/>
        <end position="398"/>
    </location>
</feature>
<protein>
    <submittedName>
        <fullName evidence="2">Uncharacterized protein</fullName>
    </submittedName>
</protein>
<accession>A0A1J4K1E1</accession>
<name>A0A1J4K1E1_9EUKA</name>
<keyword evidence="1" id="KW-1133">Transmembrane helix</keyword>
<feature type="transmembrane region" description="Helical" evidence="1">
    <location>
        <begin position="517"/>
        <end position="539"/>
    </location>
</feature>
<dbReference type="RefSeq" id="XP_068356429.1">
    <property type="nucleotide sequence ID" value="XM_068506720.1"/>
</dbReference>
<feature type="transmembrane region" description="Helical" evidence="1">
    <location>
        <begin position="29"/>
        <end position="50"/>
    </location>
</feature>
<evidence type="ECO:0000256" key="1">
    <source>
        <dbReference type="SAM" id="Phobius"/>
    </source>
</evidence>
<keyword evidence="1" id="KW-0472">Membrane</keyword>
<dbReference type="VEuPathDB" id="TrichDB:TRFO_29328"/>
<dbReference type="EMBL" id="MLAK01000832">
    <property type="protein sequence ID" value="OHT03293.1"/>
    <property type="molecule type" value="Genomic_DNA"/>
</dbReference>
<feature type="transmembrane region" description="Helical" evidence="1">
    <location>
        <begin position="260"/>
        <end position="284"/>
    </location>
</feature>
<feature type="transmembrane region" description="Helical" evidence="1">
    <location>
        <begin position="90"/>
        <end position="111"/>
    </location>
</feature>
<dbReference type="Proteomes" id="UP000179807">
    <property type="component" value="Unassembled WGS sequence"/>
</dbReference>
<feature type="transmembrane region" description="Helical" evidence="1">
    <location>
        <begin position="212"/>
        <end position="234"/>
    </location>
</feature>
<feature type="transmembrane region" description="Helical" evidence="1">
    <location>
        <begin position="181"/>
        <end position="200"/>
    </location>
</feature>
<feature type="transmembrane region" description="Helical" evidence="1">
    <location>
        <begin position="424"/>
        <end position="447"/>
    </location>
</feature>
<feature type="transmembrane region" description="Helical" evidence="1">
    <location>
        <begin position="459"/>
        <end position="477"/>
    </location>
</feature>
<keyword evidence="1" id="KW-0812">Transmembrane</keyword>
<organism evidence="2 3">
    <name type="scientific">Tritrichomonas foetus</name>
    <dbReference type="NCBI Taxonomy" id="1144522"/>
    <lineage>
        <taxon>Eukaryota</taxon>
        <taxon>Metamonada</taxon>
        <taxon>Parabasalia</taxon>
        <taxon>Tritrichomonadida</taxon>
        <taxon>Tritrichomonadidae</taxon>
        <taxon>Tritrichomonas</taxon>
    </lineage>
</organism>
<keyword evidence="3" id="KW-1185">Reference proteome</keyword>